<accession>A0A3R7ENG1</accession>
<proteinExistence type="predicted"/>
<dbReference type="AlphaFoldDB" id="A0A3R7ENG1"/>
<reference evidence="1 2" key="1">
    <citation type="submission" date="2016-07" db="EMBL/GenBank/DDBJ databases">
        <title>Genome analysis of Burkholderia fungorum ES3-20.</title>
        <authorList>
            <person name="Xu D."/>
            <person name="Yao R."/>
            <person name="Zheng S."/>
        </authorList>
    </citation>
    <scope>NUCLEOTIDE SEQUENCE [LARGE SCALE GENOMIC DNA]</scope>
    <source>
        <strain evidence="1 2">ES3-20</strain>
    </source>
</reference>
<comment type="caution">
    <text evidence="1">The sequence shown here is derived from an EMBL/GenBank/DDBJ whole genome shotgun (WGS) entry which is preliminary data.</text>
</comment>
<dbReference type="Pfam" id="PF09684">
    <property type="entry name" value="Tail_P2_I"/>
    <property type="match status" value="1"/>
</dbReference>
<evidence type="ECO:0000313" key="1">
    <source>
        <dbReference type="EMBL" id="RKF33397.1"/>
    </source>
</evidence>
<organism evidence="1 2">
    <name type="scientific">Paraburkholderia fungorum</name>
    <dbReference type="NCBI Taxonomy" id="134537"/>
    <lineage>
        <taxon>Bacteria</taxon>
        <taxon>Pseudomonadati</taxon>
        <taxon>Pseudomonadota</taxon>
        <taxon>Betaproteobacteria</taxon>
        <taxon>Burkholderiales</taxon>
        <taxon>Burkholderiaceae</taxon>
        <taxon>Paraburkholderia</taxon>
    </lineage>
</organism>
<dbReference type="EMBL" id="MCAS01000056">
    <property type="protein sequence ID" value="RKF33397.1"/>
    <property type="molecule type" value="Genomic_DNA"/>
</dbReference>
<dbReference type="RefSeq" id="WP_120348517.1">
    <property type="nucleotide sequence ID" value="NZ_MCAS01000056.1"/>
</dbReference>
<evidence type="ECO:0000313" key="2">
    <source>
        <dbReference type="Proteomes" id="UP000283709"/>
    </source>
</evidence>
<sequence length="189" mass="21469">MNRLLPPNATTLEKRTATALAVVDEMPIPIRDYWNPDKCPSELLPYLAAEVSVDGWELAESDDARRALIKAAIALHQKRGTPWAIREVIRRLGFGEVELIEGRNVRRRDGTATYNGDWAHGRENGQWAQYIVRLGRPITRDQAENLKAVLERYAPQRSELYKLDYTASPLRHNGVGRYDGQYNRGSITA</sequence>
<name>A0A3R7ENG1_9BURK</name>
<dbReference type="NCBIfam" id="TIGR01634">
    <property type="entry name" value="tail_P2_I"/>
    <property type="match status" value="1"/>
</dbReference>
<protein>
    <submittedName>
        <fullName evidence="1">Phage tail protein I</fullName>
    </submittedName>
</protein>
<dbReference type="InterPro" id="IPR006521">
    <property type="entry name" value="Tail_protein_I"/>
</dbReference>
<dbReference type="Proteomes" id="UP000283709">
    <property type="component" value="Unassembled WGS sequence"/>
</dbReference>
<gene>
    <name evidence="1" type="ORF">BCY88_10080</name>
</gene>
<dbReference type="OrthoDB" id="90759at2"/>